<accession>A0A563DU47</accession>
<sequence length="270" mass="29625">MPTDTSAERAAVIGLLTDGELEIEGRLVEASNVVLRVWLSQGSERIPAVYKPVRGERPLWDFPEGTLACREVAAWLVAQSGGWHVVPPTVLRDGPLGSGSVQQWVGPLTGWDDSGLVRLDRPREVPDGFVEVLTAEDPQGEPLVVSHASSDQVRALALLDLVLNNADRKGSAMIVDGDRLWAIDHGLCFHVEEKLRTVLWGFAGERLAPAERDRLTKVLEALDGDLSDRLQLLLDGDEMMALRARVCDLLTAGRFPAVPVDRTPLPWPLW</sequence>
<reference evidence="1 2" key="2">
    <citation type="submission" date="2019-08" db="EMBL/GenBank/DDBJ databases">
        <title>Jejuicoccus antrihumi gen. nov., sp. nov., a new member of the family Dermacoccaceae isolated from a cave.</title>
        <authorList>
            <person name="Schumann P."/>
            <person name="Kim I.S."/>
        </authorList>
    </citation>
    <scope>NUCLEOTIDE SEQUENCE [LARGE SCALE GENOMIC DNA]</scope>
    <source>
        <strain evidence="1 2">C5-26</strain>
    </source>
</reference>
<dbReference type="OrthoDB" id="3423180at2"/>
<name>A0A563DU47_9MICO</name>
<dbReference type="NCBIfam" id="TIGR03843">
    <property type="entry name" value="SCO1664 family protein"/>
    <property type="match status" value="1"/>
</dbReference>
<dbReference type="AlphaFoldDB" id="A0A563DU47"/>
<dbReference type="EMBL" id="VCQV01000046">
    <property type="protein sequence ID" value="TWP33214.1"/>
    <property type="molecule type" value="Genomic_DNA"/>
</dbReference>
<dbReference type="RefSeq" id="WP_146320558.1">
    <property type="nucleotide sequence ID" value="NZ_VCQV01000046.1"/>
</dbReference>
<protein>
    <submittedName>
        <fullName evidence="1">SCO1664 family protein</fullName>
    </submittedName>
</protein>
<reference evidence="1 2" key="1">
    <citation type="submission" date="2019-05" db="EMBL/GenBank/DDBJ databases">
        <authorList>
            <person name="Lee S.D."/>
        </authorList>
    </citation>
    <scope>NUCLEOTIDE SEQUENCE [LARGE SCALE GENOMIC DNA]</scope>
    <source>
        <strain evidence="1 2">C5-26</strain>
    </source>
</reference>
<evidence type="ECO:0000313" key="2">
    <source>
        <dbReference type="Proteomes" id="UP000320244"/>
    </source>
</evidence>
<organism evidence="1 2">
    <name type="scientific">Leekyejoonella antrihumi</name>
    <dbReference type="NCBI Taxonomy" id="1660198"/>
    <lineage>
        <taxon>Bacteria</taxon>
        <taxon>Bacillati</taxon>
        <taxon>Actinomycetota</taxon>
        <taxon>Actinomycetes</taxon>
        <taxon>Micrococcales</taxon>
        <taxon>Dermacoccaceae</taxon>
        <taxon>Leekyejoonella</taxon>
    </lineage>
</organism>
<evidence type="ECO:0000313" key="1">
    <source>
        <dbReference type="EMBL" id="TWP33214.1"/>
    </source>
</evidence>
<comment type="caution">
    <text evidence="1">The sequence shown here is derived from an EMBL/GenBank/DDBJ whole genome shotgun (WGS) entry which is preliminary data.</text>
</comment>
<dbReference type="Proteomes" id="UP000320244">
    <property type="component" value="Unassembled WGS sequence"/>
</dbReference>
<dbReference type="InterPro" id="IPR022292">
    <property type="entry name" value="CHP03843"/>
</dbReference>
<gene>
    <name evidence="1" type="ORF">FGL98_22055</name>
</gene>
<keyword evidence="2" id="KW-1185">Reference proteome</keyword>
<proteinExistence type="predicted"/>